<name>W9QIC1_9ROSA</name>
<dbReference type="AlphaFoldDB" id="W9QIC1"/>
<dbReference type="InterPro" id="IPR025314">
    <property type="entry name" value="DUF4219"/>
</dbReference>
<evidence type="ECO:0000313" key="3">
    <source>
        <dbReference type="Proteomes" id="UP000030645"/>
    </source>
</evidence>
<dbReference type="EMBL" id="KE343663">
    <property type="protein sequence ID" value="EXB37860.1"/>
    <property type="molecule type" value="Genomic_DNA"/>
</dbReference>
<feature type="domain" description="DUF4219" evidence="1">
    <location>
        <begin position="70"/>
        <end position="96"/>
    </location>
</feature>
<accession>W9QIC1</accession>
<protein>
    <recommendedName>
        <fullName evidence="1">DUF4219 domain-containing protein</fullName>
    </recommendedName>
</protein>
<dbReference type="Pfam" id="PF13961">
    <property type="entry name" value="DUF4219"/>
    <property type="match status" value="1"/>
</dbReference>
<dbReference type="eggNOG" id="ENOG502SYVR">
    <property type="taxonomic scope" value="Eukaryota"/>
</dbReference>
<gene>
    <name evidence="2" type="ORF">L484_011920</name>
</gene>
<evidence type="ECO:0000313" key="2">
    <source>
        <dbReference type="EMBL" id="EXB37860.1"/>
    </source>
</evidence>
<organism evidence="2 3">
    <name type="scientific">Morus notabilis</name>
    <dbReference type="NCBI Taxonomy" id="981085"/>
    <lineage>
        <taxon>Eukaryota</taxon>
        <taxon>Viridiplantae</taxon>
        <taxon>Streptophyta</taxon>
        <taxon>Embryophyta</taxon>
        <taxon>Tracheophyta</taxon>
        <taxon>Spermatophyta</taxon>
        <taxon>Magnoliopsida</taxon>
        <taxon>eudicotyledons</taxon>
        <taxon>Gunneridae</taxon>
        <taxon>Pentapetalae</taxon>
        <taxon>rosids</taxon>
        <taxon>fabids</taxon>
        <taxon>Rosales</taxon>
        <taxon>Moraceae</taxon>
        <taxon>Moreae</taxon>
        <taxon>Morus</taxon>
    </lineage>
</organism>
<dbReference type="Proteomes" id="UP000030645">
    <property type="component" value="Unassembled WGS sequence"/>
</dbReference>
<proteinExistence type="predicted"/>
<reference evidence="3" key="1">
    <citation type="submission" date="2013-01" db="EMBL/GenBank/DDBJ databases">
        <title>Draft Genome Sequence of a Mulberry Tree, Morus notabilis C.K. Schneid.</title>
        <authorList>
            <person name="He N."/>
            <person name="Zhao S."/>
        </authorList>
    </citation>
    <scope>NUCLEOTIDE SEQUENCE</scope>
</reference>
<evidence type="ECO:0000259" key="1">
    <source>
        <dbReference type="Pfam" id="PF13961"/>
    </source>
</evidence>
<keyword evidence="3" id="KW-1185">Reference proteome</keyword>
<sequence length="98" mass="11030">MPIEGSSNNGERANTYHMETQIDSKGPVRCQCGLESVIKAAKIDQNKGRVFWMQPIQAEASFSPIAPTVFDGENYQIWAVHIETYLDALDLWEAVKED</sequence>